<dbReference type="EnsemblPlants" id="AVESA.00010b.r2.5DG0938130.1">
    <property type="protein sequence ID" value="AVESA.00010b.r2.5DG0938130.1.CDS.1"/>
    <property type="gene ID" value="AVESA.00010b.r2.5DG0938130"/>
</dbReference>
<reference evidence="1" key="1">
    <citation type="submission" date="2021-05" db="EMBL/GenBank/DDBJ databases">
        <authorList>
            <person name="Scholz U."/>
            <person name="Mascher M."/>
            <person name="Fiebig A."/>
        </authorList>
    </citation>
    <scope>NUCLEOTIDE SEQUENCE [LARGE SCALE GENOMIC DNA]</scope>
</reference>
<evidence type="ECO:0000313" key="1">
    <source>
        <dbReference type="EnsemblPlants" id="AVESA.00010b.r2.5DG0938130.1.CDS.1"/>
    </source>
</evidence>
<name>A0ACD5Y9N7_AVESA</name>
<reference evidence="1" key="2">
    <citation type="submission" date="2025-09" db="UniProtKB">
        <authorList>
            <consortium name="EnsemblPlants"/>
        </authorList>
    </citation>
    <scope>IDENTIFICATION</scope>
</reference>
<dbReference type="Proteomes" id="UP001732700">
    <property type="component" value="Chromosome 5D"/>
</dbReference>
<accession>A0ACD5Y9N7</accession>
<organism evidence="1 2">
    <name type="scientific">Avena sativa</name>
    <name type="common">Oat</name>
    <dbReference type="NCBI Taxonomy" id="4498"/>
    <lineage>
        <taxon>Eukaryota</taxon>
        <taxon>Viridiplantae</taxon>
        <taxon>Streptophyta</taxon>
        <taxon>Embryophyta</taxon>
        <taxon>Tracheophyta</taxon>
        <taxon>Spermatophyta</taxon>
        <taxon>Magnoliopsida</taxon>
        <taxon>Liliopsida</taxon>
        <taxon>Poales</taxon>
        <taxon>Poaceae</taxon>
        <taxon>BOP clade</taxon>
        <taxon>Pooideae</taxon>
        <taxon>Poodae</taxon>
        <taxon>Poeae</taxon>
        <taxon>Poeae Chloroplast Group 1 (Aveneae type)</taxon>
        <taxon>Aveninae</taxon>
        <taxon>Avena</taxon>
    </lineage>
</organism>
<proteinExistence type="predicted"/>
<evidence type="ECO:0000313" key="2">
    <source>
        <dbReference type="Proteomes" id="UP001732700"/>
    </source>
</evidence>
<keyword evidence="2" id="KW-1185">Reference proteome</keyword>
<sequence>MGSNECMEAAPGAAVRVVSRRTVRPSSSGGAMPPSEDIHLTPWDLRLLTIEYVQMGVLLPAPPVGGDRLVQALASSLARALGRYYHFAGRLAVDERGDGTVTVRLRCTGDGAELVHAAAPSVALQDLLGSVYSPCKVVWEFFPMNRVLNADAALDESLPVLSAQLTELADGVFLAVSMNHSVGDGTSFWEFFNAWSEIHRAGGGSGDTTNGIVVSAPAPVHGRTWFLDTGLAVPIPLPVAKLQHLIQRFELPSVREAFFTFSAATVKNLKARANDEMAGIATAPISSLQALLAHLWRAVCRARRLKPGQETFYAVIVGGRGRVSAIPPGYVGSALVPSRAVCDAGEIMDKGLGWTAWQLNRAVASFDEAALTEYLHRWVKEPTFCYTGNLSAGSVGIETGGSPRFDVFGNDFGWGRPLGVRTGLGDKTDGEATVFEGPDRGGSMSLEVCLAPDALERLIADDEFMGAVTLPATYQAVQMEKGKGDGNRPIVANKCAAVCP</sequence>
<protein>
    <submittedName>
        <fullName evidence="1">Uncharacterized protein</fullName>
    </submittedName>
</protein>